<keyword evidence="2" id="KW-1185">Reference proteome</keyword>
<protein>
    <submittedName>
        <fullName evidence="1">Uncharacterized protein</fullName>
    </submittedName>
</protein>
<dbReference type="EMBL" id="JARKIE010000775">
    <property type="protein sequence ID" value="KAJ7617565.1"/>
    <property type="molecule type" value="Genomic_DNA"/>
</dbReference>
<gene>
    <name evidence="1" type="ORF">B0H17DRAFT_1152484</name>
</gene>
<reference evidence="1" key="1">
    <citation type="submission" date="2023-03" db="EMBL/GenBank/DDBJ databases">
        <title>Massive genome expansion in bonnet fungi (Mycena s.s.) driven by repeated elements and novel gene families across ecological guilds.</title>
        <authorList>
            <consortium name="Lawrence Berkeley National Laboratory"/>
            <person name="Harder C.B."/>
            <person name="Miyauchi S."/>
            <person name="Viragh M."/>
            <person name="Kuo A."/>
            <person name="Thoen E."/>
            <person name="Andreopoulos B."/>
            <person name="Lu D."/>
            <person name="Skrede I."/>
            <person name="Drula E."/>
            <person name="Henrissat B."/>
            <person name="Morin E."/>
            <person name="Kohler A."/>
            <person name="Barry K."/>
            <person name="LaButti K."/>
            <person name="Morin E."/>
            <person name="Salamov A."/>
            <person name="Lipzen A."/>
            <person name="Mereny Z."/>
            <person name="Hegedus B."/>
            <person name="Baldrian P."/>
            <person name="Stursova M."/>
            <person name="Weitz H."/>
            <person name="Taylor A."/>
            <person name="Grigoriev I.V."/>
            <person name="Nagy L.G."/>
            <person name="Martin F."/>
            <person name="Kauserud H."/>
        </authorList>
    </citation>
    <scope>NUCLEOTIDE SEQUENCE</scope>
    <source>
        <strain evidence="1">CBHHK067</strain>
    </source>
</reference>
<dbReference type="Proteomes" id="UP001221757">
    <property type="component" value="Unassembled WGS sequence"/>
</dbReference>
<proteinExistence type="predicted"/>
<evidence type="ECO:0000313" key="2">
    <source>
        <dbReference type="Proteomes" id="UP001221757"/>
    </source>
</evidence>
<evidence type="ECO:0000313" key="1">
    <source>
        <dbReference type="EMBL" id="KAJ7617565.1"/>
    </source>
</evidence>
<comment type="caution">
    <text evidence="1">The sequence shown here is derived from an EMBL/GenBank/DDBJ whole genome shotgun (WGS) entry which is preliminary data.</text>
</comment>
<accession>A0AAD7FDK9</accession>
<dbReference type="AlphaFoldDB" id="A0AAD7FDK9"/>
<sequence>MYGLSAEAVDSIISRERLLQKTGILGGRMTSGRPVAQQHSATVAPRVAVRVRSPHLSLVWVIWKFCSIHLLPGKAGVHVARDAHKNPWREWSRGSGAWSKRGMFDAMIPVGPHTAASGIFPGWAHGMRACVGGTSPNWGGNLDVRWAADMP</sequence>
<name>A0AAD7FDK9_MYCRO</name>
<organism evidence="1 2">
    <name type="scientific">Mycena rosella</name>
    <name type="common">Pink bonnet</name>
    <name type="synonym">Agaricus rosellus</name>
    <dbReference type="NCBI Taxonomy" id="1033263"/>
    <lineage>
        <taxon>Eukaryota</taxon>
        <taxon>Fungi</taxon>
        <taxon>Dikarya</taxon>
        <taxon>Basidiomycota</taxon>
        <taxon>Agaricomycotina</taxon>
        <taxon>Agaricomycetes</taxon>
        <taxon>Agaricomycetidae</taxon>
        <taxon>Agaricales</taxon>
        <taxon>Marasmiineae</taxon>
        <taxon>Mycenaceae</taxon>
        <taxon>Mycena</taxon>
    </lineage>
</organism>